<dbReference type="PANTHER" id="PTHR24220:SF86">
    <property type="entry name" value="ABC TRANSPORTER ABCH.1"/>
    <property type="match status" value="1"/>
</dbReference>
<dbReference type="PANTHER" id="PTHR24220">
    <property type="entry name" value="IMPORT ATP-BINDING PROTEIN"/>
    <property type="match status" value="1"/>
</dbReference>
<sequence>MQIEIKNVIKIYQNDENSCIALKDINLSIKSGDFVSIVGKSGSGKSSLLNIITGIDTPTEGEIWIGNEGIHLMKTRKISRWRGENIGVVFQFFQLLPALTVLENIMLPMEFCRKYHPKERRNKSQELLNLVGLAGFEDKLPNQLSGGQQQRVAIARALANDPVVIVADEPTGSLDSKTAEVIFALFEDLAAKGKTVIMVTHDEELANRANRKITIVDGEITQVVDLSGGLMNEITVYENIT</sequence>
<feature type="domain" description="ABC transporter" evidence="4">
    <location>
        <begin position="3"/>
        <end position="240"/>
    </location>
</feature>
<comment type="caution">
    <text evidence="5">The sequence shown here is derived from an EMBL/GenBank/DDBJ whole genome shotgun (WGS) entry which is preliminary data.</text>
</comment>
<keyword evidence="1" id="KW-0813">Transport</keyword>
<dbReference type="SMART" id="SM00382">
    <property type="entry name" value="AAA"/>
    <property type="match status" value="1"/>
</dbReference>
<dbReference type="Gene3D" id="3.40.50.300">
    <property type="entry name" value="P-loop containing nucleotide triphosphate hydrolases"/>
    <property type="match status" value="1"/>
</dbReference>
<reference evidence="5 6" key="1">
    <citation type="submission" date="2023-11" db="EMBL/GenBank/DDBJ databases">
        <title>Bacillus jintuensis, isolated from a mudflat on the Beibu Gulf coast.</title>
        <authorList>
            <person name="Li M."/>
        </authorList>
    </citation>
    <scope>NUCLEOTIDE SEQUENCE [LARGE SCALE GENOMIC DNA]</scope>
    <source>
        <strain evidence="5 6">31A1R</strain>
    </source>
</reference>
<dbReference type="InterPro" id="IPR017911">
    <property type="entry name" value="MacB-like_ATP-bd"/>
</dbReference>
<keyword evidence="6" id="KW-1185">Reference proteome</keyword>
<dbReference type="InterPro" id="IPR003593">
    <property type="entry name" value="AAA+_ATPase"/>
</dbReference>
<evidence type="ECO:0000256" key="2">
    <source>
        <dbReference type="ARBA" id="ARBA00022741"/>
    </source>
</evidence>
<dbReference type="InterPro" id="IPR003439">
    <property type="entry name" value="ABC_transporter-like_ATP-bd"/>
</dbReference>
<dbReference type="PROSITE" id="PS50893">
    <property type="entry name" value="ABC_TRANSPORTER_2"/>
    <property type="match status" value="1"/>
</dbReference>
<name>A0ABU5J0J5_9BACI</name>
<evidence type="ECO:0000313" key="5">
    <source>
        <dbReference type="EMBL" id="MDZ5472933.1"/>
    </source>
</evidence>
<dbReference type="EMBL" id="JAXOFX010000009">
    <property type="protein sequence ID" value="MDZ5472933.1"/>
    <property type="molecule type" value="Genomic_DNA"/>
</dbReference>
<dbReference type="GO" id="GO:0005524">
    <property type="term" value="F:ATP binding"/>
    <property type="evidence" value="ECO:0007669"/>
    <property type="project" value="UniProtKB-KW"/>
</dbReference>
<dbReference type="InterPro" id="IPR015854">
    <property type="entry name" value="ABC_transpr_LolD-like"/>
</dbReference>
<dbReference type="PROSITE" id="PS00211">
    <property type="entry name" value="ABC_TRANSPORTER_1"/>
    <property type="match status" value="1"/>
</dbReference>
<evidence type="ECO:0000259" key="4">
    <source>
        <dbReference type="PROSITE" id="PS50893"/>
    </source>
</evidence>
<dbReference type="RefSeq" id="WP_322447231.1">
    <property type="nucleotide sequence ID" value="NZ_JAXOFX010000009.1"/>
</dbReference>
<evidence type="ECO:0000256" key="3">
    <source>
        <dbReference type="ARBA" id="ARBA00022840"/>
    </source>
</evidence>
<evidence type="ECO:0000313" key="6">
    <source>
        <dbReference type="Proteomes" id="UP001290455"/>
    </source>
</evidence>
<dbReference type="SUPFAM" id="SSF52540">
    <property type="entry name" value="P-loop containing nucleoside triphosphate hydrolases"/>
    <property type="match status" value="1"/>
</dbReference>
<proteinExistence type="predicted"/>
<keyword evidence="2" id="KW-0547">Nucleotide-binding</keyword>
<evidence type="ECO:0000256" key="1">
    <source>
        <dbReference type="ARBA" id="ARBA00022448"/>
    </source>
</evidence>
<dbReference type="InterPro" id="IPR017871">
    <property type="entry name" value="ABC_transporter-like_CS"/>
</dbReference>
<dbReference type="InterPro" id="IPR027417">
    <property type="entry name" value="P-loop_NTPase"/>
</dbReference>
<dbReference type="Proteomes" id="UP001290455">
    <property type="component" value="Unassembled WGS sequence"/>
</dbReference>
<dbReference type="Pfam" id="PF00005">
    <property type="entry name" value="ABC_tran"/>
    <property type="match status" value="1"/>
</dbReference>
<accession>A0ABU5J0J5</accession>
<dbReference type="CDD" id="cd03255">
    <property type="entry name" value="ABC_MJ0796_LolCDE_FtsE"/>
    <property type="match status" value="1"/>
</dbReference>
<gene>
    <name evidence="5" type="ORF">SM124_14540</name>
</gene>
<protein>
    <submittedName>
        <fullName evidence="5">ABC transporter ATP-binding protein</fullName>
    </submittedName>
</protein>
<keyword evidence="3 5" id="KW-0067">ATP-binding</keyword>
<organism evidence="5 6">
    <name type="scientific">Robertmurraya mangrovi</name>
    <dbReference type="NCBI Taxonomy" id="3098077"/>
    <lineage>
        <taxon>Bacteria</taxon>
        <taxon>Bacillati</taxon>
        <taxon>Bacillota</taxon>
        <taxon>Bacilli</taxon>
        <taxon>Bacillales</taxon>
        <taxon>Bacillaceae</taxon>
        <taxon>Robertmurraya</taxon>
    </lineage>
</organism>